<accession>A0ABV5Y8M9</accession>
<evidence type="ECO:0000256" key="5">
    <source>
        <dbReference type="ARBA" id="ARBA00022989"/>
    </source>
</evidence>
<dbReference type="EMBL" id="JBHLZP010000016">
    <property type="protein sequence ID" value="MFB9831386.1"/>
    <property type="molecule type" value="Genomic_DNA"/>
</dbReference>
<keyword evidence="6 7" id="KW-0472">Membrane</keyword>
<feature type="transmembrane region" description="Helical" evidence="7">
    <location>
        <begin position="47"/>
        <end position="69"/>
    </location>
</feature>
<name>A0ABV5Y8M9_9ACTN</name>
<evidence type="ECO:0000256" key="6">
    <source>
        <dbReference type="ARBA" id="ARBA00023136"/>
    </source>
</evidence>
<keyword evidence="2" id="KW-0813">Transport</keyword>
<keyword evidence="9" id="KW-1185">Reference proteome</keyword>
<sequence>MRPPPALRHRDFDLYWFGVVFSQIGTRGTVAANLYQVYVLSGSTTTTGLVGLAQAVSLLVLSPLGGAYADRLDRRRLLQATQLVALAVAGALAVLTETGKATTPEVLGCVLLTTAAGTFDQPARQALIPAMVPRDELPQAFALLNPSRELAVLLGPALAGLLIATHGPGLMYAADAATYAVLVVVLALIRVPRLVPEARRRSVWRDIAQGAAFVKGRPVVWLMMSLDLSATLFGAYRVVLPALTLTVLHAGPRGYGLLSAAPSAGALLATYPVYRVMARSTALGKVVLAASAGYGVATLALAQSPWLPLALAAGLLIGVFDAMATTIRQAAVQLETPDTMRGRVSAIYQMASRGGPALGDVNIGWIAGFVGPVAALSLGSIAPIVYAGLHYVRRSRVERYAIDRETDDAEQEARASP</sequence>
<proteinExistence type="predicted"/>
<dbReference type="Pfam" id="PF05977">
    <property type="entry name" value="MFS_3"/>
    <property type="match status" value="1"/>
</dbReference>
<feature type="transmembrane region" description="Helical" evidence="7">
    <location>
        <begin position="12"/>
        <end position="35"/>
    </location>
</feature>
<evidence type="ECO:0000256" key="2">
    <source>
        <dbReference type="ARBA" id="ARBA00022448"/>
    </source>
</evidence>
<dbReference type="PANTHER" id="PTHR23513">
    <property type="entry name" value="INTEGRAL MEMBRANE EFFLUX PROTEIN-RELATED"/>
    <property type="match status" value="1"/>
</dbReference>
<feature type="transmembrane region" description="Helical" evidence="7">
    <location>
        <begin position="219"/>
        <end position="243"/>
    </location>
</feature>
<evidence type="ECO:0000313" key="9">
    <source>
        <dbReference type="Proteomes" id="UP001589627"/>
    </source>
</evidence>
<evidence type="ECO:0000256" key="7">
    <source>
        <dbReference type="SAM" id="Phobius"/>
    </source>
</evidence>
<feature type="transmembrane region" description="Helical" evidence="7">
    <location>
        <begin position="176"/>
        <end position="195"/>
    </location>
</feature>
<evidence type="ECO:0000256" key="4">
    <source>
        <dbReference type="ARBA" id="ARBA00022692"/>
    </source>
</evidence>
<gene>
    <name evidence="8" type="ORF">ACFFNX_04200</name>
</gene>
<dbReference type="Gene3D" id="1.20.1250.20">
    <property type="entry name" value="MFS general substrate transporter like domains"/>
    <property type="match status" value="1"/>
</dbReference>
<dbReference type="CDD" id="cd06173">
    <property type="entry name" value="MFS_MefA_like"/>
    <property type="match status" value="1"/>
</dbReference>
<comment type="subcellular location">
    <subcellularLocation>
        <location evidence="1">Cell inner membrane</location>
        <topology evidence="1">Multi-pass membrane protein</topology>
    </subcellularLocation>
</comment>
<comment type="caution">
    <text evidence="8">The sequence shown here is derived from an EMBL/GenBank/DDBJ whole genome shotgun (WGS) entry which is preliminary data.</text>
</comment>
<feature type="transmembrane region" description="Helical" evidence="7">
    <location>
        <begin position="363"/>
        <end position="389"/>
    </location>
</feature>
<feature type="transmembrane region" description="Helical" evidence="7">
    <location>
        <begin position="150"/>
        <end position="170"/>
    </location>
</feature>
<dbReference type="RefSeq" id="WP_378195367.1">
    <property type="nucleotide sequence ID" value="NZ_JBHLZP010000016.1"/>
</dbReference>
<evidence type="ECO:0000256" key="1">
    <source>
        <dbReference type="ARBA" id="ARBA00004429"/>
    </source>
</evidence>
<reference evidence="8 9" key="1">
    <citation type="submission" date="2024-09" db="EMBL/GenBank/DDBJ databases">
        <authorList>
            <person name="Sun Q."/>
            <person name="Mori K."/>
        </authorList>
    </citation>
    <scope>NUCLEOTIDE SEQUENCE [LARGE SCALE GENOMIC DNA]</scope>
    <source>
        <strain evidence="8 9">TBRC 0563</strain>
    </source>
</reference>
<evidence type="ECO:0000256" key="3">
    <source>
        <dbReference type="ARBA" id="ARBA00022475"/>
    </source>
</evidence>
<feature type="transmembrane region" description="Helical" evidence="7">
    <location>
        <begin position="286"/>
        <end position="306"/>
    </location>
</feature>
<keyword evidence="5 7" id="KW-1133">Transmembrane helix</keyword>
<evidence type="ECO:0000313" key="8">
    <source>
        <dbReference type="EMBL" id="MFB9831386.1"/>
    </source>
</evidence>
<dbReference type="PANTHER" id="PTHR23513:SF9">
    <property type="entry name" value="ENTEROBACTIN EXPORTER ENTS"/>
    <property type="match status" value="1"/>
</dbReference>
<dbReference type="SUPFAM" id="SSF103473">
    <property type="entry name" value="MFS general substrate transporter"/>
    <property type="match status" value="1"/>
</dbReference>
<dbReference type="InterPro" id="IPR036259">
    <property type="entry name" value="MFS_trans_sf"/>
</dbReference>
<protein>
    <submittedName>
        <fullName evidence="8">MFS transporter</fullName>
    </submittedName>
</protein>
<dbReference type="Proteomes" id="UP001589627">
    <property type="component" value="Unassembled WGS sequence"/>
</dbReference>
<feature type="transmembrane region" description="Helical" evidence="7">
    <location>
        <begin position="255"/>
        <end position="274"/>
    </location>
</feature>
<dbReference type="InterPro" id="IPR010290">
    <property type="entry name" value="TM_effector"/>
</dbReference>
<keyword evidence="4 7" id="KW-0812">Transmembrane</keyword>
<keyword evidence="3" id="KW-1003">Cell membrane</keyword>
<organism evidence="8 9">
    <name type="scientific">Actinoallomurus acaciae</name>
    <dbReference type="NCBI Taxonomy" id="502577"/>
    <lineage>
        <taxon>Bacteria</taxon>
        <taxon>Bacillati</taxon>
        <taxon>Actinomycetota</taxon>
        <taxon>Actinomycetes</taxon>
        <taxon>Streptosporangiales</taxon>
        <taxon>Thermomonosporaceae</taxon>
        <taxon>Actinoallomurus</taxon>
    </lineage>
</organism>